<evidence type="ECO:0008006" key="4">
    <source>
        <dbReference type="Google" id="ProtNLM"/>
    </source>
</evidence>
<feature type="region of interest" description="Disordered" evidence="1">
    <location>
        <begin position="1"/>
        <end position="22"/>
    </location>
</feature>
<dbReference type="EMBL" id="HG001460">
    <property type="protein sequence ID" value="CDF32242.1"/>
    <property type="molecule type" value="Genomic_DNA"/>
</dbReference>
<reference evidence="3" key="1">
    <citation type="journal article" date="2013" name="Proc. Natl. Acad. Sci. U.S.A.">
        <title>Genome structure and metabolic features in the red seaweed Chondrus crispus shed light on evolution of the Archaeplastida.</title>
        <authorList>
            <person name="Collen J."/>
            <person name="Porcel B."/>
            <person name="Carre W."/>
            <person name="Ball S.G."/>
            <person name="Chaparro C."/>
            <person name="Tonon T."/>
            <person name="Barbeyron T."/>
            <person name="Michel G."/>
            <person name="Noel B."/>
            <person name="Valentin K."/>
            <person name="Elias M."/>
            <person name="Artiguenave F."/>
            <person name="Arun A."/>
            <person name="Aury J.M."/>
            <person name="Barbosa-Neto J.F."/>
            <person name="Bothwell J.H."/>
            <person name="Bouget F.Y."/>
            <person name="Brillet L."/>
            <person name="Cabello-Hurtado F."/>
            <person name="Capella-Gutierrez S."/>
            <person name="Charrier B."/>
            <person name="Cladiere L."/>
            <person name="Cock J.M."/>
            <person name="Coelho S.M."/>
            <person name="Colleoni C."/>
            <person name="Czjzek M."/>
            <person name="Da Silva C."/>
            <person name="Delage L."/>
            <person name="Denoeud F."/>
            <person name="Deschamps P."/>
            <person name="Dittami S.M."/>
            <person name="Gabaldon T."/>
            <person name="Gachon C.M."/>
            <person name="Groisillier A."/>
            <person name="Herve C."/>
            <person name="Jabbari K."/>
            <person name="Katinka M."/>
            <person name="Kloareg B."/>
            <person name="Kowalczyk N."/>
            <person name="Labadie K."/>
            <person name="Leblanc C."/>
            <person name="Lopez P.J."/>
            <person name="McLachlan D.H."/>
            <person name="Meslet-Cladiere L."/>
            <person name="Moustafa A."/>
            <person name="Nehr Z."/>
            <person name="Nyvall Collen P."/>
            <person name="Panaud O."/>
            <person name="Partensky F."/>
            <person name="Poulain J."/>
            <person name="Rensing S.A."/>
            <person name="Rousvoal S."/>
            <person name="Samson G."/>
            <person name="Symeonidi A."/>
            <person name="Weissenbach J."/>
            <person name="Zambounis A."/>
            <person name="Wincker P."/>
            <person name="Boyen C."/>
        </authorList>
    </citation>
    <scope>NUCLEOTIDE SEQUENCE [LARGE SCALE GENOMIC DNA]</scope>
    <source>
        <strain evidence="3">cv. Stackhouse</strain>
    </source>
</reference>
<feature type="region of interest" description="Disordered" evidence="1">
    <location>
        <begin position="481"/>
        <end position="509"/>
    </location>
</feature>
<dbReference type="Gene3D" id="3.40.50.1820">
    <property type="entry name" value="alpha/beta hydrolase"/>
    <property type="match status" value="1"/>
</dbReference>
<dbReference type="Gramene" id="CDF32242">
    <property type="protein sequence ID" value="CDF32242"/>
    <property type="gene ID" value="CHC_T00007621001"/>
</dbReference>
<dbReference type="OrthoDB" id="2016516at2759"/>
<dbReference type="PANTHER" id="PTHR31934:SF5">
    <property type="entry name" value="OS05G0557900 PROTEIN"/>
    <property type="match status" value="1"/>
</dbReference>
<feature type="compositionally biased region" description="Basic and acidic residues" evidence="1">
    <location>
        <begin position="65"/>
        <end position="97"/>
    </location>
</feature>
<organism evidence="2 3">
    <name type="scientific">Chondrus crispus</name>
    <name type="common">Carrageen Irish moss</name>
    <name type="synonym">Polymorpha crispa</name>
    <dbReference type="NCBI Taxonomy" id="2769"/>
    <lineage>
        <taxon>Eukaryota</taxon>
        <taxon>Rhodophyta</taxon>
        <taxon>Florideophyceae</taxon>
        <taxon>Rhodymeniophycidae</taxon>
        <taxon>Gigartinales</taxon>
        <taxon>Gigartinaceae</taxon>
        <taxon>Chondrus</taxon>
    </lineage>
</organism>
<dbReference type="AlphaFoldDB" id="R7Q0R3"/>
<sequence length="627" mass="68661">MVTGKSERVLGKITGARNGGNNLAADKLHHLFAAAGSYANTLGRDKVTAEAHAAKIGAQSEPPSEEEKGKVAPEKPETNGANDRWEEVLLRKEEHGQGEGGEGGEGDLEGPEQSTGITAFLQSTSELVESAYVGSDCELAPSVEEGEEDDSDDEDEDEDEEEKEEKEREDGEGEADQLATKSEKEAPTKQLTAESAAQDLKRHVHFGSFRFAVMHGIAPRMMYIKLVDNAAPLPAPLGLFQEHHIRIPKLADLNCTCQKQCKTHVFRLRLNGLEYGRVTLSLRIEYTHWKPLATSTDVTNRFLEIFSRTDKLPGLIHSRFPKASTYRYLLVGGLFTQHYPTYFEKNIRYLKEKLGFRNVEEVPIHTEGSIQRNARDIHEAIMKCKPKPKSVILIGHSKGGVDAAEVVKRFPDVVPFLHGILSFQAPFGGTYLVDFVSKSRIAAHTIAGAIEKLARGDEAAFADMGYSSRFRSLGIYRKPLDTGTESSHSDRDSDAAVESSDCPPFATRSTDGMHAVHEESLDYLRSVPMVAFASRASFDVLKIRSAATAAGVATMAPAAQVIAQHTGYSCDGLVTAHDARFPFADNVMLDDMMHTEPALYVKGTNYPPGQLTASGLLLLFERAARDG</sequence>
<dbReference type="PhylomeDB" id="R7Q0R3"/>
<feature type="compositionally biased region" description="Basic and acidic residues" evidence="1">
    <location>
        <begin position="1"/>
        <end position="10"/>
    </location>
</feature>
<evidence type="ECO:0000313" key="3">
    <source>
        <dbReference type="Proteomes" id="UP000012073"/>
    </source>
</evidence>
<proteinExistence type="predicted"/>
<dbReference type="GeneID" id="17319616"/>
<dbReference type="Proteomes" id="UP000012073">
    <property type="component" value="Unassembled WGS sequence"/>
</dbReference>
<keyword evidence="3" id="KW-1185">Reference proteome</keyword>
<accession>R7Q0R3</accession>
<name>R7Q0R3_CHOCR</name>
<protein>
    <recommendedName>
        <fullName evidence="4">GPI inositol-deacylase</fullName>
    </recommendedName>
</protein>
<gene>
    <name evidence="2" type="ORF">CHC_T00007621001</name>
</gene>
<feature type="compositionally biased region" description="Acidic residues" evidence="1">
    <location>
        <begin position="144"/>
        <end position="164"/>
    </location>
</feature>
<feature type="region of interest" description="Disordered" evidence="1">
    <location>
        <begin position="139"/>
        <end position="196"/>
    </location>
</feature>
<dbReference type="PANTHER" id="PTHR31934">
    <property type="entry name" value="ALPHA/BETA-HYDROLASES SUPERFAMILY PROTEIN"/>
    <property type="match status" value="1"/>
</dbReference>
<dbReference type="SUPFAM" id="SSF53474">
    <property type="entry name" value="alpha/beta-Hydrolases"/>
    <property type="match status" value="1"/>
</dbReference>
<dbReference type="KEGG" id="ccp:CHC_T00007621001"/>
<evidence type="ECO:0000313" key="2">
    <source>
        <dbReference type="EMBL" id="CDF32242.1"/>
    </source>
</evidence>
<feature type="region of interest" description="Disordered" evidence="1">
    <location>
        <begin position="50"/>
        <end position="113"/>
    </location>
</feature>
<evidence type="ECO:0000256" key="1">
    <source>
        <dbReference type="SAM" id="MobiDB-lite"/>
    </source>
</evidence>
<dbReference type="InterPro" id="IPR029058">
    <property type="entry name" value="AB_hydrolase_fold"/>
</dbReference>
<dbReference type="RefSeq" id="XP_005711907.1">
    <property type="nucleotide sequence ID" value="XM_005711850.1"/>
</dbReference>